<dbReference type="Proteomes" id="UP001590950">
    <property type="component" value="Unassembled WGS sequence"/>
</dbReference>
<protein>
    <submittedName>
        <fullName evidence="2">Uncharacterized protein</fullName>
    </submittedName>
</protein>
<feature type="compositionally biased region" description="Acidic residues" evidence="1">
    <location>
        <begin position="81"/>
        <end position="95"/>
    </location>
</feature>
<accession>A0ABR4AFJ3</accession>
<comment type="caution">
    <text evidence="2">The sequence shown here is derived from an EMBL/GenBank/DDBJ whole genome shotgun (WGS) entry which is preliminary data.</text>
</comment>
<organism evidence="2 3">
    <name type="scientific">Stereocaulon virgatum</name>
    <dbReference type="NCBI Taxonomy" id="373712"/>
    <lineage>
        <taxon>Eukaryota</taxon>
        <taxon>Fungi</taxon>
        <taxon>Dikarya</taxon>
        <taxon>Ascomycota</taxon>
        <taxon>Pezizomycotina</taxon>
        <taxon>Lecanoromycetes</taxon>
        <taxon>OSLEUM clade</taxon>
        <taxon>Lecanoromycetidae</taxon>
        <taxon>Lecanorales</taxon>
        <taxon>Lecanorineae</taxon>
        <taxon>Stereocaulaceae</taxon>
        <taxon>Stereocaulon</taxon>
    </lineage>
</organism>
<evidence type="ECO:0000256" key="1">
    <source>
        <dbReference type="SAM" id="MobiDB-lite"/>
    </source>
</evidence>
<name>A0ABR4AFJ3_9LECA</name>
<evidence type="ECO:0000313" key="2">
    <source>
        <dbReference type="EMBL" id="KAL2043474.1"/>
    </source>
</evidence>
<evidence type="ECO:0000313" key="3">
    <source>
        <dbReference type="Proteomes" id="UP001590950"/>
    </source>
</evidence>
<gene>
    <name evidence="2" type="ORF">N7G274_003781</name>
</gene>
<sequence length="104" mass="11351">MFCGCGMAFGLRKKTRRKEATEGVSEEAPHIIDICQGLSITREGGLLDFHLDPAAMMDKSRFRRSSAPSPESGAELSSQCEAEDEQETGVFDLDEKEGPRSLVA</sequence>
<dbReference type="EMBL" id="JBEFKJ010000011">
    <property type="protein sequence ID" value="KAL2043474.1"/>
    <property type="molecule type" value="Genomic_DNA"/>
</dbReference>
<keyword evidence="3" id="KW-1185">Reference proteome</keyword>
<proteinExistence type="predicted"/>
<feature type="region of interest" description="Disordered" evidence="1">
    <location>
        <begin position="60"/>
        <end position="104"/>
    </location>
</feature>
<reference evidence="2 3" key="1">
    <citation type="submission" date="2024-09" db="EMBL/GenBank/DDBJ databases">
        <title>Rethinking Asexuality: The Enigmatic Case of Functional Sexual Genes in Lepraria (Stereocaulaceae).</title>
        <authorList>
            <person name="Doellman M."/>
            <person name="Sun Y."/>
            <person name="Barcenas-Pena A."/>
            <person name="Lumbsch H.T."/>
            <person name="Grewe F."/>
        </authorList>
    </citation>
    <scope>NUCLEOTIDE SEQUENCE [LARGE SCALE GENOMIC DNA]</scope>
    <source>
        <strain evidence="2 3">Mercado 3170</strain>
    </source>
</reference>